<comment type="caution">
    <text evidence="3">The sequence shown here is derived from an EMBL/GenBank/DDBJ whole genome shotgun (WGS) entry which is preliminary data.</text>
</comment>
<evidence type="ECO:0000256" key="1">
    <source>
        <dbReference type="SAM" id="SignalP"/>
    </source>
</evidence>
<protein>
    <submittedName>
        <fullName evidence="3">M28 family peptidase</fullName>
    </submittedName>
</protein>
<dbReference type="Gene3D" id="3.50.30.30">
    <property type="match status" value="1"/>
</dbReference>
<dbReference type="InterPro" id="IPR046450">
    <property type="entry name" value="PA_dom_sf"/>
</dbReference>
<evidence type="ECO:0000259" key="2">
    <source>
        <dbReference type="Pfam" id="PF04389"/>
    </source>
</evidence>
<dbReference type="EMBL" id="JAEUGD010000001">
    <property type="protein sequence ID" value="MBL6444742.1"/>
    <property type="molecule type" value="Genomic_DNA"/>
</dbReference>
<feature type="domain" description="Peptidase M28" evidence="2">
    <location>
        <begin position="256"/>
        <end position="459"/>
    </location>
</feature>
<keyword evidence="4" id="KW-1185">Reference proteome</keyword>
<proteinExistence type="predicted"/>
<dbReference type="Pfam" id="PF04389">
    <property type="entry name" value="Peptidase_M28"/>
    <property type="match status" value="1"/>
</dbReference>
<dbReference type="Proteomes" id="UP000614216">
    <property type="component" value="Unassembled WGS sequence"/>
</dbReference>
<dbReference type="InterPro" id="IPR045175">
    <property type="entry name" value="M28_fam"/>
</dbReference>
<gene>
    <name evidence="3" type="ORF">JMN32_00370</name>
</gene>
<keyword evidence="1" id="KW-0732">Signal</keyword>
<evidence type="ECO:0000313" key="4">
    <source>
        <dbReference type="Proteomes" id="UP000614216"/>
    </source>
</evidence>
<dbReference type="AlphaFoldDB" id="A0A937FTW8"/>
<dbReference type="SUPFAM" id="SSF52025">
    <property type="entry name" value="PA domain"/>
    <property type="match status" value="1"/>
</dbReference>
<accession>A0A937FTW8</accession>
<dbReference type="GO" id="GO:0008235">
    <property type="term" value="F:metalloexopeptidase activity"/>
    <property type="evidence" value="ECO:0007669"/>
    <property type="project" value="InterPro"/>
</dbReference>
<dbReference type="SUPFAM" id="SSF53187">
    <property type="entry name" value="Zn-dependent exopeptidases"/>
    <property type="match status" value="1"/>
</dbReference>
<reference evidence="3" key="1">
    <citation type="submission" date="2021-01" db="EMBL/GenBank/DDBJ databases">
        <title>Fulvivirga kasyanovii gen. nov., sp nov., a novel member of the phylum Bacteroidetes isolated from seawater in a mussel farm.</title>
        <authorList>
            <person name="Zhao L.-H."/>
            <person name="Wang Z.-J."/>
        </authorList>
    </citation>
    <scope>NUCLEOTIDE SEQUENCE</scope>
    <source>
        <strain evidence="3">29W222</strain>
    </source>
</reference>
<dbReference type="Gene3D" id="3.40.630.10">
    <property type="entry name" value="Zn peptidases"/>
    <property type="match status" value="1"/>
</dbReference>
<dbReference type="PANTHER" id="PTHR12147:SF26">
    <property type="entry name" value="PEPTIDASE M28 DOMAIN-CONTAINING PROTEIN"/>
    <property type="match status" value="1"/>
</dbReference>
<organism evidence="3 4">
    <name type="scientific">Fulvivirga marina</name>
    <dbReference type="NCBI Taxonomy" id="2494733"/>
    <lineage>
        <taxon>Bacteria</taxon>
        <taxon>Pseudomonadati</taxon>
        <taxon>Bacteroidota</taxon>
        <taxon>Cytophagia</taxon>
        <taxon>Cytophagales</taxon>
        <taxon>Fulvivirgaceae</taxon>
        <taxon>Fulvivirga</taxon>
    </lineage>
</organism>
<evidence type="ECO:0000313" key="3">
    <source>
        <dbReference type="EMBL" id="MBL6444742.1"/>
    </source>
</evidence>
<sequence>MKKVILFLSALLMCLSSMAQSPDLEKVKATVKTEDIKSHIFYLASDELKGREVGTPGIDKAAEYIAAEFKKHGVKPVPGADNGYFQEVVLKQTSLPGKVKVSVEEENFANQQIAIFHGENIEKDARAIYLNYGMSDDYEGVEVKGKIILAKAGAPDQVDQGSLFKLSLQKRGLAQAAGAVALIEIHDYDEQYWNSVKGYLSHNKMALMDKKEPAGGPVHLWVNTDKDIFQNKRKGEELSTKLLIKGINNDRLMSRNVVGIVEGTDPELKNEYIIYSAHYDHVGVGKPNAEMDSIYNGARDNAVGVVTVLSAAENIAKYPTKRSALFILFTAEEKGLLGSKWYVDHPLVPLEQSVYCFNSDNASYNDTTKATIVGLERTTAAQNIKDACAEAGLKAIDDPAPEQNLFDRSDNVHFAAKGIPAPTFSLGFTSFDAELFKYYHQVTDNPETLDYDYLLKFFRAYVLSCRRIANDGNTPVWVEGDKYYEAGQNLYKEQ</sequence>
<name>A0A937FTW8_9BACT</name>
<dbReference type="RefSeq" id="WP_202854285.1">
    <property type="nucleotide sequence ID" value="NZ_JAEUGD010000001.1"/>
</dbReference>
<dbReference type="InterPro" id="IPR007484">
    <property type="entry name" value="Peptidase_M28"/>
</dbReference>
<dbReference type="GO" id="GO:0006508">
    <property type="term" value="P:proteolysis"/>
    <property type="evidence" value="ECO:0007669"/>
    <property type="project" value="InterPro"/>
</dbReference>
<feature type="signal peptide" evidence="1">
    <location>
        <begin position="1"/>
        <end position="19"/>
    </location>
</feature>
<dbReference type="PANTHER" id="PTHR12147">
    <property type="entry name" value="METALLOPEPTIDASE M28 FAMILY MEMBER"/>
    <property type="match status" value="1"/>
</dbReference>
<feature type="chain" id="PRO_5037717376" evidence="1">
    <location>
        <begin position="20"/>
        <end position="494"/>
    </location>
</feature>